<keyword evidence="3 7" id="KW-0812">Transmembrane</keyword>
<feature type="transmembrane region" description="Helical" evidence="7">
    <location>
        <begin position="341"/>
        <end position="365"/>
    </location>
</feature>
<dbReference type="InterPro" id="IPR003838">
    <property type="entry name" value="ABC3_permease_C"/>
</dbReference>
<comment type="subcellular location">
    <subcellularLocation>
        <location evidence="1">Cell membrane</location>
        <topology evidence="1">Multi-pass membrane protein</topology>
    </subcellularLocation>
</comment>
<feature type="domain" description="MacB-like periplasmic core" evidence="9">
    <location>
        <begin position="21"/>
        <end position="249"/>
    </location>
</feature>
<evidence type="ECO:0000256" key="2">
    <source>
        <dbReference type="ARBA" id="ARBA00022475"/>
    </source>
</evidence>
<evidence type="ECO:0000313" key="11">
    <source>
        <dbReference type="Proteomes" id="UP001500540"/>
    </source>
</evidence>
<evidence type="ECO:0000313" key="10">
    <source>
        <dbReference type="EMBL" id="GAA3758983.1"/>
    </source>
</evidence>
<organism evidence="10 11">
    <name type="scientific">Microbacterium kribbense</name>
    <dbReference type="NCBI Taxonomy" id="433645"/>
    <lineage>
        <taxon>Bacteria</taxon>
        <taxon>Bacillati</taxon>
        <taxon>Actinomycetota</taxon>
        <taxon>Actinomycetes</taxon>
        <taxon>Micrococcales</taxon>
        <taxon>Microbacteriaceae</taxon>
        <taxon>Microbacterium</taxon>
    </lineage>
</organism>
<keyword evidence="5 7" id="KW-0472">Membrane</keyword>
<name>A0ABP7GF28_9MICO</name>
<feature type="transmembrane region" description="Helical" evidence="7">
    <location>
        <begin position="286"/>
        <end position="311"/>
    </location>
</feature>
<dbReference type="RefSeq" id="WP_344781084.1">
    <property type="nucleotide sequence ID" value="NZ_BAABAF010000003.1"/>
</dbReference>
<gene>
    <name evidence="10" type="ORF">GCM10022240_09500</name>
</gene>
<feature type="domain" description="ABC3 transporter permease C-terminal" evidence="8">
    <location>
        <begin position="291"/>
        <end position="403"/>
    </location>
</feature>
<evidence type="ECO:0000259" key="9">
    <source>
        <dbReference type="Pfam" id="PF12704"/>
    </source>
</evidence>
<evidence type="ECO:0000256" key="3">
    <source>
        <dbReference type="ARBA" id="ARBA00022692"/>
    </source>
</evidence>
<sequence length="410" mass="41521">MNWTETFATSWHAIRTHTLRSLLTVLGILVGIAAVVVTVGLGLGTQQDVSAQITSLGSNLLIVSPGSSTTTGGVRGGFGSAATLTVSDAQALDSSVTAPDVQSVAPEKDSPLALQAGTTNWTTTVTATTTAWPKVRSRTLQVGTFFTQAQYDQNAHVVVLGSTTADELFGTSAVVGQSVTISGTQFQIIGVLAAAGSSSATNLDDLAVIPMTTAANTVMGGTGSDNVSTIYVKAASDTVLSAADQEITATLLNLHAITTAANADFTVSSQAALVSTATAIYQTLTVLLTGVAALSLLVGGIGVMNIMLVSVTERTREIGLRKALGAPPGAIRRQFLVEAAILGLGGGILGVIVGVVATWILPALIGTSVIASVPTIILALVVAVAIGLIFGVYPAARAARLTPIDALRSE</sequence>
<dbReference type="PANTHER" id="PTHR30572">
    <property type="entry name" value="MEMBRANE COMPONENT OF TRANSPORTER-RELATED"/>
    <property type="match status" value="1"/>
</dbReference>
<dbReference type="EMBL" id="BAABAF010000003">
    <property type="protein sequence ID" value="GAA3758983.1"/>
    <property type="molecule type" value="Genomic_DNA"/>
</dbReference>
<accession>A0ABP7GF28</accession>
<keyword evidence="2" id="KW-1003">Cell membrane</keyword>
<dbReference type="PANTHER" id="PTHR30572:SF4">
    <property type="entry name" value="ABC TRANSPORTER PERMEASE YTRF"/>
    <property type="match status" value="1"/>
</dbReference>
<comment type="caution">
    <text evidence="10">The sequence shown here is derived from an EMBL/GenBank/DDBJ whole genome shotgun (WGS) entry which is preliminary data.</text>
</comment>
<keyword evidence="4 7" id="KW-1133">Transmembrane helix</keyword>
<dbReference type="InterPro" id="IPR025857">
    <property type="entry name" value="MacB_PCD"/>
</dbReference>
<reference evidence="11" key="1">
    <citation type="journal article" date="2019" name="Int. J. Syst. Evol. Microbiol.">
        <title>The Global Catalogue of Microorganisms (GCM) 10K type strain sequencing project: providing services to taxonomists for standard genome sequencing and annotation.</title>
        <authorList>
            <consortium name="The Broad Institute Genomics Platform"/>
            <consortium name="The Broad Institute Genome Sequencing Center for Infectious Disease"/>
            <person name="Wu L."/>
            <person name="Ma J."/>
        </authorList>
    </citation>
    <scope>NUCLEOTIDE SEQUENCE [LARGE SCALE GENOMIC DNA]</scope>
    <source>
        <strain evidence="11">JCM 16950</strain>
    </source>
</reference>
<feature type="transmembrane region" description="Helical" evidence="7">
    <location>
        <begin position="21"/>
        <end position="43"/>
    </location>
</feature>
<proteinExistence type="inferred from homology"/>
<evidence type="ECO:0000256" key="5">
    <source>
        <dbReference type="ARBA" id="ARBA00023136"/>
    </source>
</evidence>
<dbReference type="Proteomes" id="UP001500540">
    <property type="component" value="Unassembled WGS sequence"/>
</dbReference>
<evidence type="ECO:0000256" key="1">
    <source>
        <dbReference type="ARBA" id="ARBA00004651"/>
    </source>
</evidence>
<evidence type="ECO:0000256" key="7">
    <source>
        <dbReference type="SAM" id="Phobius"/>
    </source>
</evidence>
<dbReference type="InterPro" id="IPR050250">
    <property type="entry name" value="Macrolide_Exporter_MacB"/>
</dbReference>
<feature type="transmembrane region" description="Helical" evidence="7">
    <location>
        <begin position="371"/>
        <end position="393"/>
    </location>
</feature>
<dbReference type="Pfam" id="PF12704">
    <property type="entry name" value="MacB_PCD"/>
    <property type="match status" value="1"/>
</dbReference>
<protein>
    <submittedName>
        <fullName evidence="10">ABC transporter permease</fullName>
    </submittedName>
</protein>
<evidence type="ECO:0000256" key="6">
    <source>
        <dbReference type="ARBA" id="ARBA00038076"/>
    </source>
</evidence>
<dbReference type="Pfam" id="PF02687">
    <property type="entry name" value="FtsX"/>
    <property type="match status" value="1"/>
</dbReference>
<comment type="similarity">
    <text evidence="6">Belongs to the ABC-4 integral membrane protein family.</text>
</comment>
<evidence type="ECO:0000259" key="8">
    <source>
        <dbReference type="Pfam" id="PF02687"/>
    </source>
</evidence>
<evidence type="ECO:0000256" key="4">
    <source>
        <dbReference type="ARBA" id="ARBA00022989"/>
    </source>
</evidence>
<keyword evidence="11" id="KW-1185">Reference proteome</keyword>